<keyword evidence="7" id="KW-1185">Reference proteome</keyword>
<dbReference type="PANTHER" id="PTHR19331:SF487">
    <property type="entry name" value="SOLUBLE SCAVENGER RECEPTOR CYSTEINE-RICH DOMAIN-CONTAINING PROTEIN SSC5D"/>
    <property type="match status" value="1"/>
</dbReference>
<organism evidence="6 7">
    <name type="scientific">Mytilus galloprovincialis</name>
    <name type="common">Mediterranean mussel</name>
    <dbReference type="NCBI Taxonomy" id="29158"/>
    <lineage>
        <taxon>Eukaryota</taxon>
        <taxon>Metazoa</taxon>
        <taxon>Spiralia</taxon>
        <taxon>Lophotrochozoa</taxon>
        <taxon>Mollusca</taxon>
        <taxon>Bivalvia</taxon>
        <taxon>Autobranchia</taxon>
        <taxon>Pteriomorphia</taxon>
        <taxon>Mytilida</taxon>
        <taxon>Mytiloidea</taxon>
        <taxon>Mytilidae</taxon>
        <taxon>Mytilinae</taxon>
        <taxon>Mytilus</taxon>
    </lineage>
</organism>
<feature type="domain" description="SRCR" evidence="5">
    <location>
        <begin position="1"/>
        <end position="51"/>
    </location>
</feature>
<dbReference type="FunFam" id="3.10.250.10:FF:000001">
    <property type="entry name" value="Lysyl oxidase 4 isoform X1"/>
    <property type="match status" value="2"/>
</dbReference>
<dbReference type="InterPro" id="IPR001190">
    <property type="entry name" value="SRCR"/>
</dbReference>
<dbReference type="PROSITE" id="PS50287">
    <property type="entry name" value="SRCR_2"/>
    <property type="match status" value="5"/>
</dbReference>
<feature type="domain" description="SRCR" evidence="5">
    <location>
        <begin position="63"/>
        <end position="161"/>
    </location>
</feature>
<keyword evidence="1" id="KW-0732">Signal</keyword>
<feature type="disulfide bond" evidence="4">
    <location>
        <begin position="308"/>
        <end position="318"/>
    </location>
</feature>
<reference evidence="6" key="1">
    <citation type="submission" date="2018-11" db="EMBL/GenBank/DDBJ databases">
        <authorList>
            <person name="Alioto T."/>
            <person name="Alioto T."/>
        </authorList>
    </citation>
    <scope>NUCLEOTIDE SEQUENCE</scope>
</reference>
<keyword evidence="2" id="KW-0677">Repeat</keyword>
<feature type="disulfide bond" evidence="4">
    <location>
        <begin position="21"/>
        <end position="31"/>
    </location>
</feature>
<name>A0A8B6D016_MYTGA</name>
<dbReference type="OrthoDB" id="6116978at2759"/>
<evidence type="ECO:0000313" key="7">
    <source>
        <dbReference type="Proteomes" id="UP000596742"/>
    </source>
</evidence>
<evidence type="ECO:0000259" key="5">
    <source>
        <dbReference type="PROSITE" id="PS50287"/>
    </source>
</evidence>
<gene>
    <name evidence="6" type="ORF">MGAL_10B050895</name>
</gene>
<feature type="domain" description="SRCR" evidence="5">
    <location>
        <begin position="173"/>
        <end position="216"/>
    </location>
</feature>
<dbReference type="SMART" id="SM00202">
    <property type="entry name" value="SR"/>
    <property type="match status" value="2"/>
</dbReference>
<dbReference type="Proteomes" id="UP000596742">
    <property type="component" value="Unassembled WGS sequence"/>
</dbReference>
<comment type="caution">
    <text evidence="4">Lacks conserved residue(s) required for the propagation of feature annotation.</text>
</comment>
<dbReference type="Gene3D" id="3.10.250.10">
    <property type="entry name" value="SRCR-like domain"/>
    <property type="match status" value="5"/>
</dbReference>
<feature type="domain" description="SRCR" evidence="5">
    <location>
        <begin position="240"/>
        <end position="338"/>
    </location>
</feature>
<keyword evidence="3 4" id="KW-1015">Disulfide bond</keyword>
<dbReference type="SUPFAM" id="SSF56487">
    <property type="entry name" value="SRCR-like"/>
    <property type="match status" value="5"/>
</dbReference>
<feature type="disulfide bond" evidence="4">
    <location>
        <begin position="131"/>
        <end position="141"/>
    </location>
</feature>
<dbReference type="PANTHER" id="PTHR19331">
    <property type="entry name" value="SCAVENGER RECEPTOR DOMAIN-CONTAINING"/>
    <property type="match status" value="1"/>
</dbReference>
<evidence type="ECO:0000256" key="3">
    <source>
        <dbReference type="ARBA" id="ARBA00023157"/>
    </source>
</evidence>
<dbReference type="AlphaFoldDB" id="A0A8B6D016"/>
<evidence type="ECO:0000256" key="2">
    <source>
        <dbReference type="ARBA" id="ARBA00022737"/>
    </source>
</evidence>
<dbReference type="Pfam" id="PF00530">
    <property type="entry name" value="SRCR"/>
    <property type="match status" value="5"/>
</dbReference>
<proteinExistence type="predicted"/>
<evidence type="ECO:0000256" key="4">
    <source>
        <dbReference type="PROSITE-ProRule" id="PRU00196"/>
    </source>
</evidence>
<feature type="domain" description="SRCR" evidence="5">
    <location>
        <begin position="350"/>
        <end position="396"/>
    </location>
</feature>
<dbReference type="GO" id="GO:0016020">
    <property type="term" value="C:membrane"/>
    <property type="evidence" value="ECO:0007669"/>
    <property type="project" value="InterPro"/>
</dbReference>
<dbReference type="EMBL" id="UYJE01002544">
    <property type="protein sequence ID" value="VDI11764.1"/>
    <property type="molecule type" value="Genomic_DNA"/>
</dbReference>
<evidence type="ECO:0000313" key="6">
    <source>
        <dbReference type="EMBL" id="VDI11764.1"/>
    </source>
</evidence>
<sequence>MIPSTLVYDGQGTIWLNDIDCLGSESKLLNCTHSIETSHCHHSEDVGVHCFLSCPAEDDEGLLRLMTCSADNKGRLKVNYKGEWGTICHNFFDHVDAAIACRQLGYCSGQMIHSKYVDGGQGTIWLDNVNCFGSEHNLINCKHSIDTSHCSHLNDVGLHCYLNYPAEEDEGRLRLISSSCIANKERLEIYYKGEWGTICSSYFDHVDAEVACRQLGYCHWYDVGLYCYLRCPSEEDEGLLRLISSSDANKGRLEINYRGEWGTICSTGFDDVDAAVACRQLRYCSGQMIRHHFVEDGQGTIWFDNVNCSGSENKLINCTHSIDTLHCSHWFDVGLYCHLSCPLEEDEGRLRLISSLTANKGRLEINYKGEWGTICHNHFDHVDAAVACRQLGYWCV</sequence>
<evidence type="ECO:0000256" key="1">
    <source>
        <dbReference type="ARBA" id="ARBA00022729"/>
    </source>
</evidence>
<protein>
    <recommendedName>
        <fullName evidence="5">SRCR domain-containing protein</fullName>
    </recommendedName>
</protein>
<dbReference type="InterPro" id="IPR036772">
    <property type="entry name" value="SRCR-like_dom_sf"/>
</dbReference>
<accession>A0A8B6D016</accession>
<dbReference type="PRINTS" id="PR00258">
    <property type="entry name" value="SPERACTRCPTR"/>
</dbReference>
<comment type="caution">
    <text evidence="6">The sequence shown here is derived from an EMBL/GenBank/DDBJ whole genome shotgun (WGS) entry which is preliminary data.</text>
</comment>